<dbReference type="CDD" id="cd13733">
    <property type="entry name" value="SPRY_PRY_C-I_1"/>
    <property type="match status" value="1"/>
</dbReference>
<dbReference type="PROSITE" id="PS00518">
    <property type="entry name" value="ZF_RING_1"/>
    <property type="match status" value="1"/>
</dbReference>
<dbReference type="Pfam" id="PF15227">
    <property type="entry name" value="zf-C3HC4_4"/>
    <property type="match status" value="1"/>
</dbReference>
<dbReference type="Pfam" id="PF13765">
    <property type="entry name" value="PRY"/>
    <property type="match status" value="1"/>
</dbReference>
<dbReference type="PANTHER" id="PTHR24103">
    <property type="entry name" value="E3 UBIQUITIN-PROTEIN LIGASE TRIM"/>
    <property type="match status" value="1"/>
</dbReference>
<dbReference type="InterPro" id="IPR001841">
    <property type="entry name" value="Znf_RING"/>
</dbReference>
<dbReference type="Gene3D" id="2.60.120.920">
    <property type="match status" value="1"/>
</dbReference>
<feature type="region of interest" description="Disordered" evidence="5">
    <location>
        <begin position="1"/>
        <end position="27"/>
    </location>
</feature>
<dbReference type="InterPro" id="IPR017907">
    <property type="entry name" value="Znf_RING_CS"/>
</dbReference>
<dbReference type="PROSITE" id="PS50188">
    <property type="entry name" value="B302_SPRY"/>
    <property type="match status" value="1"/>
</dbReference>
<dbReference type="Pfam" id="PF00622">
    <property type="entry name" value="SPRY"/>
    <property type="match status" value="1"/>
</dbReference>
<dbReference type="SMART" id="SM00184">
    <property type="entry name" value="RING"/>
    <property type="match status" value="1"/>
</dbReference>
<dbReference type="Gene3D" id="3.30.40.10">
    <property type="entry name" value="Zinc/RING finger domain, C3HC4 (zinc finger)"/>
    <property type="match status" value="1"/>
</dbReference>
<evidence type="ECO:0000259" key="6">
    <source>
        <dbReference type="PROSITE" id="PS50089"/>
    </source>
</evidence>
<evidence type="ECO:0000259" key="7">
    <source>
        <dbReference type="PROSITE" id="PS50188"/>
    </source>
</evidence>
<dbReference type="SMART" id="SM00589">
    <property type="entry name" value="PRY"/>
    <property type="match status" value="1"/>
</dbReference>
<dbReference type="InterPro" id="IPR003877">
    <property type="entry name" value="SPRY_dom"/>
</dbReference>
<dbReference type="PRINTS" id="PR01407">
    <property type="entry name" value="BUTYPHLNCDUF"/>
</dbReference>
<evidence type="ECO:0000256" key="5">
    <source>
        <dbReference type="SAM" id="MobiDB-lite"/>
    </source>
</evidence>
<feature type="domain" description="B30.2/SPRY" evidence="7">
    <location>
        <begin position="304"/>
        <end position="500"/>
    </location>
</feature>
<dbReference type="GeneID" id="106587314"/>
<feature type="domain" description="RING-type" evidence="6">
    <location>
        <begin position="62"/>
        <end position="105"/>
    </location>
</feature>
<dbReference type="FunFam" id="2.60.120.920:FF:000004">
    <property type="entry name" value="Butyrophilin subfamily 1 member A1"/>
    <property type="match status" value="1"/>
</dbReference>
<gene>
    <name evidence="9" type="primary">LOC106587314</name>
</gene>
<dbReference type="InterPro" id="IPR001870">
    <property type="entry name" value="B30.2/SPRY"/>
</dbReference>
<dbReference type="InterPro" id="IPR003879">
    <property type="entry name" value="Butyrophylin_SPRY"/>
</dbReference>
<evidence type="ECO:0000313" key="8">
    <source>
        <dbReference type="Proteomes" id="UP001652741"/>
    </source>
</evidence>
<dbReference type="RefSeq" id="XP_014031059.1">
    <property type="nucleotide sequence ID" value="XM_014175584.2"/>
</dbReference>
<sequence>MEPEGDPGVMSRSIEQERVESPAPSCLSMKSDRSMGQDINFRAEVCLPDLSVSLLTEDLFRCSVCSEVLREPVSIPCGHSYCKQCISTYWAQPDPAGDYVCLQCSKRSRVRPVLYTNTALARLLQGLQQAGFSPALPALGYAGPGDVACDICSGQKLRAVKSCLTCTVSYCESHVRHHYTVPALQRHTLSEVTGDGGHKDHNGNAGQTESVIEEEERESVSKKRKIIEVKEEEKDSDEEISDRKNISKLYLEQENSNLKHDVRELNKKNAVLKQEVTFEKELMNIRSADMNKIIATLTSDPQQQREAEYVRRNLKNMTMDYVDVTLDPDTAHPKLILSEDRKQVRCGDIWQHLPDNPERFDISVCVLGKEGFSSGRFYHEVQVKEKTGWSLGVARESINRKGTIYLNPEDGYWTVMLRNGDYWAGAVPPVPLYLKEKPQKVGVFVDYEKGQVSFYNIEARSHIYSFTGCTFTEKLYPFFSPGNNYTGRNSSPLVITPVDVTD</sequence>
<evidence type="ECO:0000256" key="2">
    <source>
        <dbReference type="ARBA" id="ARBA00022771"/>
    </source>
</evidence>
<dbReference type="AlphaFoldDB" id="A0A1S3PV16"/>
<dbReference type="CDD" id="cd19802">
    <property type="entry name" value="Bbox1_TRIM8-like"/>
    <property type="match status" value="1"/>
</dbReference>
<evidence type="ECO:0000256" key="4">
    <source>
        <dbReference type="PROSITE-ProRule" id="PRU00175"/>
    </source>
</evidence>
<keyword evidence="2 4" id="KW-0863">Zinc-finger</keyword>
<name>A0A1S3PV16_SALSA</name>
<evidence type="ECO:0000256" key="3">
    <source>
        <dbReference type="ARBA" id="ARBA00022833"/>
    </source>
</evidence>
<dbReference type="Proteomes" id="UP001652741">
    <property type="component" value="Chromosome ssa26"/>
</dbReference>
<dbReference type="SUPFAM" id="SSF57850">
    <property type="entry name" value="RING/U-box"/>
    <property type="match status" value="1"/>
</dbReference>
<organism evidence="8 9">
    <name type="scientific">Salmo salar</name>
    <name type="common">Atlantic salmon</name>
    <dbReference type="NCBI Taxonomy" id="8030"/>
    <lineage>
        <taxon>Eukaryota</taxon>
        <taxon>Metazoa</taxon>
        <taxon>Chordata</taxon>
        <taxon>Craniata</taxon>
        <taxon>Vertebrata</taxon>
        <taxon>Euteleostomi</taxon>
        <taxon>Actinopterygii</taxon>
        <taxon>Neopterygii</taxon>
        <taxon>Teleostei</taxon>
        <taxon>Protacanthopterygii</taxon>
        <taxon>Salmoniformes</taxon>
        <taxon>Salmonidae</taxon>
        <taxon>Salmoninae</taxon>
        <taxon>Salmo</taxon>
    </lineage>
</organism>
<evidence type="ECO:0000256" key="1">
    <source>
        <dbReference type="ARBA" id="ARBA00022723"/>
    </source>
</evidence>
<dbReference type="GO" id="GO:0008270">
    <property type="term" value="F:zinc ion binding"/>
    <property type="evidence" value="ECO:0007669"/>
    <property type="project" value="UniProtKB-KW"/>
</dbReference>
<dbReference type="InterPro" id="IPR013320">
    <property type="entry name" value="ConA-like_dom_sf"/>
</dbReference>
<dbReference type="InterPro" id="IPR013083">
    <property type="entry name" value="Znf_RING/FYVE/PHD"/>
</dbReference>
<keyword evidence="1" id="KW-0479">Metal-binding</keyword>
<feature type="region of interest" description="Disordered" evidence="5">
    <location>
        <begin position="191"/>
        <end position="223"/>
    </location>
</feature>
<keyword evidence="8" id="KW-1185">Reference proteome</keyword>
<dbReference type="SMART" id="SM00449">
    <property type="entry name" value="SPRY"/>
    <property type="match status" value="1"/>
</dbReference>
<keyword evidence="3" id="KW-0862">Zinc</keyword>
<dbReference type="Gene3D" id="4.10.830.40">
    <property type="match status" value="1"/>
</dbReference>
<proteinExistence type="predicted"/>
<evidence type="ECO:0000313" key="9">
    <source>
        <dbReference type="RefSeq" id="XP_014031059.1"/>
    </source>
</evidence>
<reference evidence="9" key="1">
    <citation type="submission" date="2025-08" db="UniProtKB">
        <authorList>
            <consortium name="RefSeq"/>
        </authorList>
    </citation>
    <scope>IDENTIFICATION</scope>
</reference>
<dbReference type="InterPro" id="IPR006574">
    <property type="entry name" value="PRY"/>
</dbReference>
<dbReference type="InterPro" id="IPR050143">
    <property type="entry name" value="TRIM/RBCC"/>
</dbReference>
<protein>
    <submittedName>
        <fullName evidence="9">E3 ubiquitin-protein ligase TRIM39 isoform X3</fullName>
    </submittedName>
</protein>
<accession>A0A1S3PV16</accession>
<dbReference type="PROSITE" id="PS50089">
    <property type="entry name" value="ZF_RING_2"/>
    <property type="match status" value="1"/>
</dbReference>
<dbReference type="InterPro" id="IPR043136">
    <property type="entry name" value="B30.2/SPRY_sf"/>
</dbReference>
<dbReference type="SUPFAM" id="SSF49899">
    <property type="entry name" value="Concanavalin A-like lectins/glucanases"/>
    <property type="match status" value="1"/>
</dbReference>